<organism evidence="8 9">
    <name type="scientific">Saccharomycodes ludwigii</name>
    <dbReference type="NCBI Taxonomy" id="36035"/>
    <lineage>
        <taxon>Eukaryota</taxon>
        <taxon>Fungi</taxon>
        <taxon>Dikarya</taxon>
        <taxon>Ascomycota</taxon>
        <taxon>Saccharomycotina</taxon>
        <taxon>Saccharomycetes</taxon>
        <taxon>Saccharomycodales</taxon>
        <taxon>Saccharomycodaceae</taxon>
        <taxon>Saccharomycodes</taxon>
    </lineage>
</organism>
<feature type="domain" description="CFEM" evidence="7">
    <location>
        <begin position="1"/>
        <end position="108"/>
    </location>
</feature>
<dbReference type="GO" id="GO:0005576">
    <property type="term" value="C:extracellular region"/>
    <property type="evidence" value="ECO:0007669"/>
    <property type="project" value="UniProtKB-SubCell"/>
</dbReference>
<comment type="subcellular location">
    <subcellularLocation>
        <location evidence="1">Secreted</location>
    </subcellularLocation>
</comment>
<protein>
    <recommendedName>
        <fullName evidence="7">CFEM domain-containing protein</fullName>
    </recommendedName>
</protein>
<evidence type="ECO:0000256" key="2">
    <source>
        <dbReference type="ARBA" id="ARBA00022525"/>
    </source>
</evidence>
<evidence type="ECO:0000256" key="5">
    <source>
        <dbReference type="PROSITE-ProRule" id="PRU01356"/>
    </source>
</evidence>
<feature type="disulfide bond" evidence="5">
    <location>
        <begin position="26"/>
        <end position="66"/>
    </location>
</feature>
<keyword evidence="5" id="KW-0349">Heme</keyword>
<evidence type="ECO:0000256" key="1">
    <source>
        <dbReference type="ARBA" id="ARBA00004613"/>
    </source>
</evidence>
<evidence type="ECO:0000256" key="6">
    <source>
        <dbReference type="SAM" id="SignalP"/>
    </source>
</evidence>
<feature type="disulfide bond" evidence="5">
    <location>
        <begin position="30"/>
        <end position="61"/>
    </location>
</feature>
<dbReference type="VEuPathDB" id="FungiDB:SCODWIG_03094"/>
<keyword evidence="4 5" id="KW-1015">Disulfide bond</keyword>
<evidence type="ECO:0000313" key="8">
    <source>
        <dbReference type="EMBL" id="SSD61333.1"/>
    </source>
</evidence>
<reference evidence="9" key="1">
    <citation type="submission" date="2018-06" db="EMBL/GenBank/DDBJ databases">
        <authorList>
            <person name="Guldener U."/>
        </authorList>
    </citation>
    <scope>NUCLEOTIDE SEQUENCE [LARGE SCALE GENOMIC DNA]</scope>
    <source>
        <strain evidence="9">UTAD17</strain>
    </source>
</reference>
<evidence type="ECO:0000256" key="3">
    <source>
        <dbReference type="ARBA" id="ARBA00022729"/>
    </source>
</evidence>
<dbReference type="EMBL" id="UFAJ01000657">
    <property type="protein sequence ID" value="SSD61333.1"/>
    <property type="molecule type" value="Genomic_DNA"/>
</dbReference>
<proteinExistence type="predicted"/>
<feature type="chain" id="PRO_5016780589" description="CFEM domain-containing protein" evidence="6">
    <location>
        <begin position="22"/>
        <end position="207"/>
    </location>
</feature>
<comment type="caution">
    <text evidence="5">Lacks conserved residue(s) required for the propagation of feature annotation.</text>
</comment>
<keyword evidence="3 6" id="KW-0732">Signal</keyword>
<evidence type="ECO:0000259" key="7">
    <source>
        <dbReference type="PROSITE" id="PS52012"/>
    </source>
</evidence>
<keyword evidence="9" id="KW-1185">Reference proteome</keyword>
<dbReference type="PROSITE" id="PS52012">
    <property type="entry name" value="CFEM"/>
    <property type="match status" value="1"/>
</dbReference>
<keyword evidence="2" id="KW-0964">Secreted</keyword>
<sequence length="207" mass="19818">MQFGLVSMLSVAFMASQVVVATPPACLLACVAQVNKQSTECSSLNDASCICDKESSSIQSCLKSICPNGNADAAYSSFQSSCSNLGFSVGSVSSASSSAASSSAASSSAASSSAASSSVASSSVASSSVASSSVASSSVASSSVASSSATSTEAAISTTFTSSANSVSTASSSTVLEISDIYSDGAVSMNAGNIAAAGLLALGALLF</sequence>
<feature type="signal peptide" evidence="6">
    <location>
        <begin position="1"/>
        <end position="21"/>
    </location>
</feature>
<dbReference type="InterPro" id="IPR008427">
    <property type="entry name" value="Extracellular_membr_CFEM_dom"/>
</dbReference>
<name>A0A376B9H1_9ASCO</name>
<keyword evidence="5" id="KW-0479">Metal-binding</keyword>
<gene>
    <name evidence="8" type="ORF">SCODWIG_03094</name>
</gene>
<dbReference type="Pfam" id="PF05730">
    <property type="entry name" value="CFEM"/>
    <property type="match status" value="1"/>
</dbReference>
<evidence type="ECO:0000313" key="9">
    <source>
        <dbReference type="Proteomes" id="UP000262825"/>
    </source>
</evidence>
<dbReference type="Proteomes" id="UP000262825">
    <property type="component" value="Unassembled WGS sequence"/>
</dbReference>
<dbReference type="AlphaFoldDB" id="A0A376B9H1"/>
<feature type="binding site" description="axial binding residue" evidence="5">
    <location>
        <position position="46"/>
    </location>
    <ligand>
        <name>heme</name>
        <dbReference type="ChEBI" id="CHEBI:30413"/>
    </ligand>
    <ligandPart>
        <name>Fe</name>
        <dbReference type="ChEBI" id="CHEBI:18248"/>
    </ligandPart>
</feature>
<keyword evidence="5" id="KW-0408">Iron</keyword>
<dbReference type="GO" id="GO:0046872">
    <property type="term" value="F:metal ion binding"/>
    <property type="evidence" value="ECO:0007669"/>
    <property type="project" value="UniProtKB-UniRule"/>
</dbReference>
<accession>A0A376B9H1</accession>
<dbReference type="SMART" id="SM00747">
    <property type="entry name" value="CFEM"/>
    <property type="match status" value="1"/>
</dbReference>
<evidence type="ECO:0000256" key="4">
    <source>
        <dbReference type="ARBA" id="ARBA00023157"/>
    </source>
</evidence>